<proteinExistence type="predicted"/>
<keyword evidence="2" id="KW-1133">Transmembrane helix</keyword>
<feature type="compositionally biased region" description="Polar residues" evidence="1">
    <location>
        <begin position="254"/>
        <end position="287"/>
    </location>
</feature>
<sequence length="423" mass="48034">MTILTTSSAVFLITAGVVLANKNSNFYNDIFFNLQKRERPHKINGHRLIEVGYYWDSYARQVRIRQIPAKIKTIAAELPPEITSLKGAFQTIRNNINWEVAWNTKNITNMNSMFYNTIWFNSDAILKWDTSNVTDMGKMFGRAIAFNQDLSGWDVSKVKNFEGMFEGATEYNSGGNHLNWKDKLKNANNMKKMFDNTPKFTHKLTDWKFDKEVKNDNFGLAIEYQPQWAKIEAAKPIITPTDISSRSEKMSPTAMPSNVEEQPSNSEIESNSNTLNSEINKPEANNQIISSIESEKNIESKEKGKGEASIKDKSENLKNNNYIIPPYKPNTLVKSNSPNAGVIIGAVLGSFTVLGTTAGLGYYYRKNLKNLYLKSADKIKPSLLKSKDNIKDFYVKSIDKTKNLYLKSKNKIKDKIAKIKSKK</sequence>
<feature type="compositionally biased region" description="Basic and acidic residues" evidence="1">
    <location>
        <begin position="293"/>
        <end position="312"/>
    </location>
</feature>
<dbReference type="KEGG" id="mcai:MCCG_0842"/>
<dbReference type="InterPro" id="IPR005046">
    <property type="entry name" value="DUF285"/>
</dbReference>
<dbReference type="Proteomes" id="UP000031910">
    <property type="component" value="Chromosome"/>
</dbReference>
<keyword evidence="4" id="KW-1185">Reference proteome</keyword>
<evidence type="ECO:0000256" key="1">
    <source>
        <dbReference type="SAM" id="MobiDB-lite"/>
    </source>
</evidence>
<dbReference type="RefSeq" id="WP_042620318.1">
    <property type="nucleotide sequence ID" value="NZ_CP006959.1"/>
</dbReference>
<dbReference type="NCBIfam" id="NF033158">
    <property type="entry name" value="Myrrcad"/>
    <property type="match status" value="1"/>
</dbReference>
<reference evidence="3 4" key="1">
    <citation type="submission" date="2013-12" db="EMBL/GenBank/DDBJ databases">
        <authorList>
            <person name="Wang R."/>
            <person name="Li Y."/>
            <person name="Zheng H."/>
            <person name="Xin J."/>
        </authorList>
    </citation>
    <scope>NUCLEOTIDE SEQUENCE [LARGE SCALE GENOMIC DNA]</scope>
    <source>
        <strain evidence="3 4">87001</strain>
    </source>
</reference>
<keyword evidence="2" id="KW-0472">Membrane</keyword>
<dbReference type="EMBL" id="CP006959">
    <property type="protein sequence ID" value="AJK51776.1"/>
    <property type="molecule type" value="Genomic_DNA"/>
</dbReference>
<dbReference type="AlphaFoldDB" id="A0A9N7BFB7"/>
<protein>
    <recommendedName>
        <fullName evidence="5">PARCEL domain membrane protein</fullName>
    </recommendedName>
</protein>
<gene>
    <name evidence="3" type="ORF">MCCG_0842</name>
</gene>
<accession>A0A9N7BFB7</accession>
<evidence type="ECO:0000313" key="4">
    <source>
        <dbReference type="Proteomes" id="UP000031910"/>
    </source>
</evidence>
<name>A0A9N7BFB7_MYCCC</name>
<feature type="transmembrane region" description="Helical" evidence="2">
    <location>
        <begin position="340"/>
        <end position="364"/>
    </location>
</feature>
<evidence type="ECO:0008006" key="5">
    <source>
        <dbReference type="Google" id="ProtNLM"/>
    </source>
</evidence>
<dbReference type="Pfam" id="PF03382">
    <property type="entry name" value="DUF285"/>
    <property type="match status" value="1"/>
</dbReference>
<organism evidence="3 4">
    <name type="scientific">Mycoplasma capricolum subsp. capripneumoniae 87001</name>
    <dbReference type="NCBI Taxonomy" id="1124992"/>
    <lineage>
        <taxon>Bacteria</taxon>
        <taxon>Bacillati</taxon>
        <taxon>Mycoplasmatota</taxon>
        <taxon>Mollicutes</taxon>
        <taxon>Mycoplasmataceae</taxon>
        <taxon>Mycoplasma</taxon>
    </lineage>
</organism>
<evidence type="ECO:0000256" key="2">
    <source>
        <dbReference type="SAM" id="Phobius"/>
    </source>
</evidence>
<evidence type="ECO:0000313" key="3">
    <source>
        <dbReference type="EMBL" id="AJK51776.1"/>
    </source>
</evidence>
<keyword evidence="2" id="KW-0812">Transmembrane</keyword>
<feature type="region of interest" description="Disordered" evidence="1">
    <location>
        <begin position="242"/>
        <end position="312"/>
    </location>
</feature>